<protein>
    <recommendedName>
        <fullName evidence="2">Aerotolerance regulator N-terminal domain-containing protein</fullName>
    </recommendedName>
</protein>
<dbReference type="InterPro" id="IPR024163">
    <property type="entry name" value="Aerotolerance_reg_N"/>
</dbReference>
<dbReference type="NCBIfam" id="TIGR02226">
    <property type="entry name" value="two_anch"/>
    <property type="match status" value="1"/>
</dbReference>
<evidence type="ECO:0000313" key="3">
    <source>
        <dbReference type="EMBL" id="MUH34490.1"/>
    </source>
</evidence>
<dbReference type="InterPro" id="IPR011933">
    <property type="entry name" value="Double_TM_dom"/>
</dbReference>
<dbReference type="OrthoDB" id="9810200at2"/>
<proteinExistence type="predicted"/>
<keyword evidence="1" id="KW-0812">Transmembrane</keyword>
<dbReference type="AlphaFoldDB" id="A0A7X3D0C8"/>
<dbReference type="PANTHER" id="PTHR37464">
    <property type="entry name" value="BLL2463 PROTEIN"/>
    <property type="match status" value="1"/>
</dbReference>
<evidence type="ECO:0000259" key="2">
    <source>
        <dbReference type="Pfam" id="PF07584"/>
    </source>
</evidence>
<dbReference type="Pfam" id="PF07584">
    <property type="entry name" value="BatA"/>
    <property type="match status" value="1"/>
</dbReference>
<name>A0A7X3D0C8_9FLAO</name>
<feature type="transmembrane region" description="Helical" evidence="1">
    <location>
        <begin position="6"/>
        <end position="24"/>
    </location>
</feature>
<keyword evidence="1" id="KW-1133">Transmembrane helix</keyword>
<keyword evidence="4" id="KW-1185">Reference proteome</keyword>
<gene>
    <name evidence="3" type="ORF">D9O36_01435</name>
</gene>
<feature type="domain" description="Aerotolerance regulator N-terminal" evidence="2">
    <location>
        <begin position="1"/>
        <end position="76"/>
    </location>
</feature>
<evidence type="ECO:0000256" key="1">
    <source>
        <dbReference type="SAM" id="Phobius"/>
    </source>
</evidence>
<dbReference type="PANTHER" id="PTHR37464:SF1">
    <property type="entry name" value="BLL2463 PROTEIN"/>
    <property type="match status" value="1"/>
</dbReference>
<feature type="transmembrane region" description="Helical" evidence="1">
    <location>
        <begin position="56"/>
        <end position="78"/>
    </location>
</feature>
<comment type="caution">
    <text evidence="3">The sequence shown here is derived from an EMBL/GenBank/DDBJ whole genome shotgun (WGS) entry which is preliminary data.</text>
</comment>
<dbReference type="Proteomes" id="UP000540519">
    <property type="component" value="Unassembled WGS sequence"/>
</dbReference>
<accession>A0A7X3D0C8</accession>
<evidence type="ECO:0000313" key="4">
    <source>
        <dbReference type="Proteomes" id="UP000540519"/>
    </source>
</evidence>
<reference evidence="3 4" key="1">
    <citation type="journal article" date="2019" name="Mar. Drugs">
        <title>Comparative Genomics and CAZyme Genome Repertoires of Marine Zobellia amurskyensis KMM 3526(T) and Zobellia laminariae KMM 3676(T).</title>
        <authorList>
            <person name="Chernysheva N."/>
            <person name="Bystritskaya E."/>
            <person name="Stenkova A."/>
            <person name="Golovkin I."/>
            <person name="Nedashkovskaya O."/>
            <person name="Isaeva M."/>
        </authorList>
    </citation>
    <scope>NUCLEOTIDE SEQUENCE [LARGE SCALE GENOMIC DNA]</scope>
    <source>
        <strain evidence="3 4">KMM 3526</strain>
    </source>
</reference>
<dbReference type="RefSeq" id="WP_155598543.1">
    <property type="nucleotide sequence ID" value="NZ_RCNR01000002.1"/>
</dbReference>
<dbReference type="InterPro" id="IPR036465">
    <property type="entry name" value="vWFA_dom_sf"/>
</dbReference>
<feature type="transmembrane region" description="Helical" evidence="1">
    <location>
        <begin position="617"/>
        <end position="635"/>
    </location>
</feature>
<dbReference type="EMBL" id="RCNR01000002">
    <property type="protein sequence ID" value="MUH34490.1"/>
    <property type="molecule type" value="Genomic_DNA"/>
</dbReference>
<keyword evidence="1" id="KW-0472">Membrane</keyword>
<organism evidence="3 4">
    <name type="scientific">Zobellia amurskyensis</name>
    <dbReference type="NCBI Taxonomy" id="248905"/>
    <lineage>
        <taxon>Bacteria</taxon>
        <taxon>Pseudomonadati</taxon>
        <taxon>Bacteroidota</taxon>
        <taxon>Flavobacteriia</taxon>
        <taxon>Flavobacteriales</taxon>
        <taxon>Flavobacteriaceae</taxon>
        <taxon>Zobellia</taxon>
    </lineage>
</organism>
<sequence>MQFKYPELFWALFLLLIPIFIHLFQLRRFKKTPFTNVKFLKKVVSESRQSNTLKKWLLLLTRMLLLAAFIFAFAQPFFAEKSALKQKENVIYLDDSFSMQLKEEGTTLLENAIQELIKNLPKTELFSLFTNTKTFRNTTLQDIQNELLALKASNKSLELNEIYLKGKTLFSSNNSSEKNLIVLSDFQQSMSSPQIDSLQGVRVHWVALRADEAKNIAIDSAYIATESSENLNLTVSLSGSGNIESTPVSLFNGEKLTAKTSASFNDLKKATASFSIPKNEPFDGRIEIMDSGLAYDNLLYFTITEKEKIKVLVIGDAQNSFLSRIFTKEEFNLTETELKNLNYSNLATRHFIILNSLKQIPSSLTTSLKAFTDNGGHLAIIPSANVDLDSYNLLTSNYASTTLLQSVRDEREIIDISFAHPLYQNVFEKNVTNFQYPKVSEFYTLKTGAPAALTFQGNEPFLVGSKSFFLFTSSLSAEHSNFINSPLIVPTFYNMAAGSLKLPPLYSVLGESVSVDVSTSLAQDDILKLKRGDYEFIPQQQSLSNKVSLFFNESLQEDGSYEIRQNEKTLKNISFNYNRNESNLSYLNIQEQEMVSTSSSISSLFKTIEKDSTVTELWKWFVILALVLLFIEVLIQKYLK</sequence>
<dbReference type="Gene3D" id="3.40.50.410">
    <property type="entry name" value="von Willebrand factor, type A domain"/>
    <property type="match status" value="1"/>
</dbReference>